<dbReference type="Gene3D" id="2.60.40.1760">
    <property type="entry name" value="glycosyl hydrolase (family 31)"/>
    <property type="match status" value="1"/>
</dbReference>
<reference evidence="6" key="1">
    <citation type="journal article" date="2006" name="PLoS Biol.">
        <title>Macronuclear genome sequence of the ciliate Tetrahymena thermophila, a model eukaryote.</title>
        <authorList>
            <person name="Eisen J.A."/>
            <person name="Coyne R.S."/>
            <person name="Wu M."/>
            <person name="Wu D."/>
            <person name="Thiagarajan M."/>
            <person name="Wortman J.R."/>
            <person name="Badger J.H."/>
            <person name="Ren Q."/>
            <person name="Amedeo P."/>
            <person name="Jones K.M."/>
            <person name="Tallon L.J."/>
            <person name="Delcher A.L."/>
            <person name="Salzberg S.L."/>
            <person name="Silva J.C."/>
            <person name="Haas B.J."/>
            <person name="Majoros W.H."/>
            <person name="Farzad M."/>
            <person name="Carlton J.M."/>
            <person name="Smith R.K. Jr."/>
            <person name="Garg J."/>
            <person name="Pearlman R.E."/>
            <person name="Karrer K.M."/>
            <person name="Sun L."/>
            <person name="Manning G."/>
            <person name="Elde N.C."/>
            <person name="Turkewitz A.P."/>
            <person name="Asai D.J."/>
            <person name="Wilkes D.E."/>
            <person name="Wang Y."/>
            <person name="Cai H."/>
            <person name="Collins K."/>
            <person name="Stewart B.A."/>
            <person name="Lee S.R."/>
            <person name="Wilamowska K."/>
            <person name="Weinberg Z."/>
            <person name="Ruzzo W.L."/>
            <person name="Wloga D."/>
            <person name="Gaertig J."/>
            <person name="Frankel J."/>
            <person name="Tsao C.-C."/>
            <person name="Gorovsky M.A."/>
            <person name="Keeling P.J."/>
            <person name="Waller R.F."/>
            <person name="Patron N.J."/>
            <person name="Cherry J.M."/>
            <person name="Stover N.A."/>
            <person name="Krieger C.J."/>
            <person name="del Toro C."/>
            <person name="Ryder H.F."/>
            <person name="Williamson S.C."/>
            <person name="Barbeau R.A."/>
            <person name="Hamilton E.P."/>
            <person name="Orias E."/>
        </authorList>
    </citation>
    <scope>NUCLEOTIDE SEQUENCE [LARGE SCALE GENOMIC DNA]</scope>
    <source>
        <strain evidence="6">SB210</strain>
    </source>
</reference>
<dbReference type="AlphaFoldDB" id="Q22C13"/>
<name>Q22C13_TETTS</name>
<dbReference type="Pfam" id="PF01055">
    <property type="entry name" value="Glyco_hydro_31_2nd"/>
    <property type="match status" value="1"/>
</dbReference>
<keyword evidence="3" id="KW-0472">Membrane</keyword>
<dbReference type="SUPFAM" id="SSF51445">
    <property type="entry name" value="(Trans)glycosidases"/>
    <property type="match status" value="1"/>
</dbReference>
<proteinExistence type="inferred from homology"/>
<dbReference type="eggNOG" id="KOG1065">
    <property type="taxonomic scope" value="Eukaryota"/>
</dbReference>
<comment type="similarity">
    <text evidence="1 2">Belongs to the glycosyl hydrolase 31 family.</text>
</comment>
<keyword evidence="3" id="KW-0812">Transmembrane</keyword>
<evidence type="ECO:0000256" key="2">
    <source>
        <dbReference type="RuleBase" id="RU361185"/>
    </source>
</evidence>
<keyword evidence="2 5" id="KW-0378">Hydrolase</keyword>
<dbReference type="CDD" id="cd14752">
    <property type="entry name" value="GH31_N"/>
    <property type="match status" value="1"/>
</dbReference>
<accession>Q22C13</accession>
<keyword evidence="2" id="KW-0326">Glycosidase</keyword>
<keyword evidence="6" id="KW-1185">Reference proteome</keyword>
<dbReference type="InterPro" id="IPR017853">
    <property type="entry name" value="GH"/>
</dbReference>
<dbReference type="OrthoDB" id="440381at2759"/>
<protein>
    <submittedName>
        <fullName evidence="5">Glycosyl hydrolase family 31 protein</fullName>
    </submittedName>
</protein>
<dbReference type="PANTHER" id="PTHR22762:SF133">
    <property type="entry name" value="P-TYPE DOMAIN-CONTAINING PROTEIN"/>
    <property type="match status" value="1"/>
</dbReference>
<dbReference type="Proteomes" id="UP000009168">
    <property type="component" value="Unassembled WGS sequence"/>
</dbReference>
<dbReference type="STRING" id="312017.Q22C13"/>
<dbReference type="InParanoid" id="Q22C13"/>
<evidence type="ECO:0000259" key="4">
    <source>
        <dbReference type="Pfam" id="PF01055"/>
    </source>
</evidence>
<dbReference type="Gene3D" id="3.20.20.80">
    <property type="entry name" value="Glycosidases"/>
    <property type="match status" value="1"/>
</dbReference>
<dbReference type="HOGENOM" id="CLU_000631_11_2_1"/>
<dbReference type="PANTHER" id="PTHR22762">
    <property type="entry name" value="ALPHA-GLUCOSIDASE"/>
    <property type="match status" value="1"/>
</dbReference>
<dbReference type="GeneID" id="7845406"/>
<evidence type="ECO:0000313" key="5">
    <source>
        <dbReference type="EMBL" id="EAR82849.2"/>
    </source>
</evidence>
<dbReference type="InterPro" id="IPR000322">
    <property type="entry name" value="Glyco_hydro_31_TIM"/>
</dbReference>
<evidence type="ECO:0000313" key="6">
    <source>
        <dbReference type="Proteomes" id="UP000009168"/>
    </source>
</evidence>
<sequence>MQEEDRNNSHYSVESIAQNNQANNVPPTEGTEYIKKKFRRELYFVSIVLSLILLGTFLAVFIYYLKNKMLQGNGVLVPNKYFIKQVSGDTQSVTLYAQYDGENVGNYPNIYPNIMVKISLQNLNNVESQSSISYLQINIQQDKGLNLKSSQQSGTKQTKDNQLILEDIDLGPFDLEFSSQGSKLAFIILRKSTNEKIFDTVDFNIIISQYYSTIGTIIPAGNFYGLGERRTTNFSFQQIFKDVDANCAYGPCNKYKFWNRYIQINQQAFDDGMGNGYLSGYQPLYLIQEESNNYSLFYIDDSFSGLEVDYYSQVPNTNNLEGLVFQSYTNKINFKIFLGDTNPQSVIKQYHTFIGKFNLIPFWALGYHHSKIFLPPFTKNIKKFLDYVQKLKIPIDSIWTNFEISYEGNYFKILNQEIVDQLNQMRTEYHIKWIPQIPSEIPNIESCKQYVIDGVNFNTFIISNKTKTPYQAEGLFGKALFIDYNHVNSSDLIYQALQDLNSQISFDGLWLSQNEPSTLKTGEFINEHQLNKSNGEFDIINKFSDIQFNQNLLNTDALHYNKPDSKYFYKPESGDYLYERDLHSSNGFMQSQTIYKIMKQEMNKQQPFIVSSSNRPGSGMSIAHSTGIALNSWGILQSSFIEIFNFQLFGIPFTGNNICPLQTLNENDFPGASELCTRWYQAASVFPFMHSVQAFTENDPFYFKDYPYLQNSVKESLNLRYSLLKHYYSLYVFQKGLGMVFMPVTFVFPEIATQDYILINSNNTAMIGESLYVFTVMTQGDQQTNTTLVNLGVPPQLWVNLLDPQIQYKGPFSTKYDFPFQGSPLIFLREGHLLLQQSTSSHRASLLDYTFIMKTVLTVVNQSNLNIQYNSYGRTLAVLDYNDSQALDKCNQQGCELKIDMNVNSTNNKELDITINFSSDDSQYFEEGIIIKQVQISGVVKYNDILLQYCKSSEIQQQPFDYITVEKQLAPENYFIVNQRQSTFNLKITI</sequence>
<organism evidence="5 6">
    <name type="scientific">Tetrahymena thermophila (strain SB210)</name>
    <dbReference type="NCBI Taxonomy" id="312017"/>
    <lineage>
        <taxon>Eukaryota</taxon>
        <taxon>Sar</taxon>
        <taxon>Alveolata</taxon>
        <taxon>Ciliophora</taxon>
        <taxon>Intramacronucleata</taxon>
        <taxon>Oligohymenophorea</taxon>
        <taxon>Hymenostomatida</taxon>
        <taxon>Tetrahymenina</taxon>
        <taxon>Tetrahymenidae</taxon>
        <taxon>Tetrahymena</taxon>
    </lineage>
</organism>
<feature type="domain" description="Glycoside hydrolase family 31 TIM barrel" evidence="4">
    <location>
        <begin position="359"/>
        <end position="730"/>
    </location>
</feature>
<dbReference type="KEGG" id="tet:TTHERM_01080570"/>
<evidence type="ECO:0000256" key="3">
    <source>
        <dbReference type="SAM" id="Phobius"/>
    </source>
</evidence>
<feature type="transmembrane region" description="Helical" evidence="3">
    <location>
        <begin position="42"/>
        <end position="65"/>
    </location>
</feature>
<dbReference type="RefSeq" id="XP_001030512.2">
    <property type="nucleotide sequence ID" value="XM_001030512.2"/>
</dbReference>
<gene>
    <name evidence="5" type="ORF">TTHERM_01080570</name>
</gene>
<evidence type="ECO:0000256" key="1">
    <source>
        <dbReference type="ARBA" id="ARBA00007806"/>
    </source>
</evidence>
<dbReference type="GO" id="GO:0005975">
    <property type="term" value="P:carbohydrate metabolic process"/>
    <property type="evidence" value="ECO:0007669"/>
    <property type="project" value="InterPro"/>
</dbReference>
<dbReference type="GO" id="GO:0004553">
    <property type="term" value="F:hydrolase activity, hydrolyzing O-glycosyl compounds"/>
    <property type="evidence" value="ECO:0007669"/>
    <property type="project" value="InterPro"/>
</dbReference>
<dbReference type="EMBL" id="GG662470">
    <property type="protein sequence ID" value="EAR82849.2"/>
    <property type="molecule type" value="Genomic_DNA"/>
</dbReference>
<keyword evidence="3" id="KW-1133">Transmembrane helix</keyword>